<evidence type="ECO:0008006" key="6">
    <source>
        <dbReference type="Google" id="ProtNLM"/>
    </source>
</evidence>
<dbReference type="InterPro" id="IPR011990">
    <property type="entry name" value="TPR-like_helical_dom_sf"/>
</dbReference>
<dbReference type="InterPro" id="IPR013105">
    <property type="entry name" value="TPR_2"/>
</dbReference>
<evidence type="ECO:0000256" key="1">
    <source>
        <dbReference type="ARBA" id="ARBA00022737"/>
    </source>
</evidence>
<dbReference type="Pfam" id="PF07719">
    <property type="entry name" value="TPR_2"/>
    <property type="match status" value="1"/>
</dbReference>
<accession>A0A0D2JTY7</accession>
<dbReference type="EMBL" id="AZAC01000021">
    <property type="protein sequence ID" value="KIX12955.1"/>
    <property type="molecule type" value="Genomic_DNA"/>
</dbReference>
<sequence length="353" mass="39953">MIILPLVQEEGVRERAGLWAQFLAGNLAVMHPGLSEFWFGWRVKNIFSTLNGFDSYCDKGEPRPALAEIARKTKVRYWLSGRMRVDSGKMQVKFEFQDFAAKGVRTSPWFDLDLENKLKGFSREFLNWLGRLIPGLPKEGILEAIWPENTSASGIQALEKALRHYYTISAFNTGKLDLKLFETAVLKGPRSYLANDLLGWAFYRQDNFQKAASAFQKAVSLNPRGVGAMSGLFWCGVKTDKVEMTLEWAERKALAREQDPKPAKGSAMYWLGREAEKKKAFEKAAAYYAEAAVFNPQKASYATREAKAWLQAQKPGKALFIIRNASARFEGKKEKEKLLKLAEEIKAKCGQQK</sequence>
<dbReference type="InterPro" id="IPR019734">
    <property type="entry name" value="TPR_rpt"/>
</dbReference>
<dbReference type="SUPFAM" id="SSF81901">
    <property type="entry name" value="HCP-like"/>
    <property type="match status" value="1"/>
</dbReference>
<evidence type="ECO:0000313" key="5">
    <source>
        <dbReference type="Proteomes" id="UP000032233"/>
    </source>
</evidence>
<dbReference type="SMART" id="SM00028">
    <property type="entry name" value="TPR"/>
    <property type="match status" value="2"/>
</dbReference>
<name>A0A0D2JTY7_9BACT</name>
<dbReference type="STRING" id="1429043.X474_16820"/>
<reference evidence="4 5" key="1">
    <citation type="submission" date="2013-11" db="EMBL/GenBank/DDBJ databases">
        <title>Metagenomic analysis of a methanogenic consortium involved in long chain n-alkane degradation.</title>
        <authorList>
            <person name="Davidova I.A."/>
            <person name="Callaghan A.V."/>
            <person name="Wawrik B."/>
            <person name="Pruitt S."/>
            <person name="Marks C."/>
            <person name="Duncan K.E."/>
            <person name="Suflita J.M."/>
        </authorList>
    </citation>
    <scope>NUCLEOTIDE SEQUENCE [LARGE SCALE GENOMIC DNA]</scope>
    <source>
        <strain evidence="4 5">SPR</strain>
    </source>
</reference>
<keyword evidence="2 3" id="KW-0802">TPR repeat</keyword>
<protein>
    <recommendedName>
        <fullName evidence="6">Tetratricopeptide repeat protein</fullName>
    </recommendedName>
</protein>
<evidence type="ECO:0000256" key="3">
    <source>
        <dbReference type="PROSITE-ProRule" id="PRU00339"/>
    </source>
</evidence>
<dbReference type="Proteomes" id="UP000032233">
    <property type="component" value="Unassembled WGS sequence"/>
</dbReference>
<keyword evidence="1" id="KW-0677">Repeat</keyword>
<evidence type="ECO:0000256" key="2">
    <source>
        <dbReference type="ARBA" id="ARBA00022803"/>
    </source>
</evidence>
<gene>
    <name evidence="4" type="ORF">X474_16820</name>
</gene>
<feature type="repeat" description="TPR" evidence="3">
    <location>
        <begin position="192"/>
        <end position="225"/>
    </location>
</feature>
<dbReference type="PROSITE" id="PS50005">
    <property type="entry name" value="TPR"/>
    <property type="match status" value="1"/>
</dbReference>
<proteinExistence type="predicted"/>
<dbReference type="AlphaFoldDB" id="A0A0D2JTY7"/>
<dbReference type="InParanoid" id="A0A0D2JTY7"/>
<keyword evidence="5" id="KW-1185">Reference proteome</keyword>
<comment type="caution">
    <text evidence="4">The sequence shown here is derived from an EMBL/GenBank/DDBJ whole genome shotgun (WGS) entry which is preliminary data.</text>
</comment>
<dbReference type="Gene3D" id="1.25.40.10">
    <property type="entry name" value="Tetratricopeptide repeat domain"/>
    <property type="match status" value="1"/>
</dbReference>
<evidence type="ECO:0000313" key="4">
    <source>
        <dbReference type="EMBL" id="KIX12955.1"/>
    </source>
</evidence>
<organism evidence="4 5">
    <name type="scientific">Dethiosulfatarculus sandiegensis</name>
    <dbReference type="NCBI Taxonomy" id="1429043"/>
    <lineage>
        <taxon>Bacteria</taxon>
        <taxon>Pseudomonadati</taxon>
        <taxon>Thermodesulfobacteriota</taxon>
        <taxon>Desulfarculia</taxon>
        <taxon>Desulfarculales</taxon>
        <taxon>Desulfarculaceae</taxon>
        <taxon>Dethiosulfatarculus</taxon>
    </lineage>
</organism>